<dbReference type="InterPro" id="IPR036291">
    <property type="entry name" value="NAD(P)-bd_dom_sf"/>
</dbReference>
<evidence type="ECO:0000256" key="1">
    <source>
        <dbReference type="ARBA" id="ARBA00006484"/>
    </source>
</evidence>
<keyword evidence="3" id="KW-0560">Oxidoreductase</keyword>
<dbReference type="Pfam" id="PF00106">
    <property type="entry name" value="adh_short"/>
    <property type="match status" value="1"/>
</dbReference>
<dbReference type="PANTHER" id="PTHR43477:SF1">
    <property type="entry name" value="DIHYDROANTICAPSIN 7-DEHYDROGENASE"/>
    <property type="match status" value="1"/>
</dbReference>
<dbReference type="InterPro" id="IPR002347">
    <property type="entry name" value="SDR_fam"/>
</dbReference>
<dbReference type="PANTHER" id="PTHR43477">
    <property type="entry name" value="DIHYDROANTICAPSIN 7-DEHYDROGENASE"/>
    <property type="match status" value="1"/>
</dbReference>
<dbReference type="AlphaFoldDB" id="A0A319DVY4"/>
<name>A0A319DVY4_ASPSB</name>
<keyword evidence="5" id="KW-1185">Reference proteome</keyword>
<organism evidence="4 5">
    <name type="scientific">Aspergillus sclerotiicarbonarius (strain CBS 121057 / IBT 28362)</name>
    <dbReference type="NCBI Taxonomy" id="1448318"/>
    <lineage>
        <taxon>Eukaryota</taxon>
        <taxon>Fungi</taxon>
        <taxon>Dikarya</taxon>
        <taxon>Ascomycota</taxon>
        <taxon>Pezizomycotina</taxon>
        <taxon>Eurotiomycetes</taxon>
        <taxon>Eurotiomycetidae</taxon>
        <taxon>Eurotiales</taxon>
        <taxon>Aspergillaceae</taxon>
        <taxon>Aspergillus</taxon>
        <taxon>Aspergillus subgen. Circumdati</taxon>
    </lineage>
</organism>
<sequence length="287" mass="30408">MNPPLPSLTPTWHNDTYASISPSRPELSAAGKTIIITGAGTGIGHATALSFCRAGADKIILIGRHELTLQDTQKALTCDSSIHAIDVTNEASIIALANSIKKWDVLVLGAGYLAGPSSIVASGTGDWWLSFETNIKGAYLPLKHLLPSANTTTTTHASIIAITAATTFPAAAVPGLSAYLSSKLALHKVVEFVAAENPDVFAVALHPGMVDTGVFGKSGGDKDLLPMDSVNLPADFMVWLTSPEARFLNGRQVWANWDVEELKARGEEIQKGMELMVGVYGWPFQGT</sequence>
<dbReference type="VEuPathDB" id="FungiDB:BO78DRAFT_352700"/>
<evidence type="ECO:0000313" key="5">
    <source>
        <dbReference type="Proteomes" id="UP000248423"/>
    </source>
</evidence>
<gene>
    <name evidence="4" type="ORF">BO78DRAFT_352700</name>
</gene>
<dbReference type="STRING" id="1448318.A0A319DVY4"/>
<dbReference type="SUPFAM" id="SSF51735">
    <property type="entry name" value="NAD(P)-binding Rossmann-fold domains"/>
    <property type="match status" value="1"/>
</dbReference>
<dbReference type="EMBL" id="KZ826404">
    <property type="protein sequence ID" value="PYI01927.1"/>
    <property type="molecule type" value="Genomic_DNA"/>
</dbReference>
<dbReference type="Proteomes" id="UP000248423">
    <property type="component" value="Unassembled WGS sequence"/>
</dbReference>
<dbReference type="GO" id="GO:0016491">
    <property type="term" value="F:oxidoreductase activity"/>
    <property type="evidence" value="ECO:0007669"/>
    <property type="project" value="UniProtKB-KW"/>
</dbReference>
<dbReference type="InterPro" id="IPR051122">
    <property type="entry name" value="SDR_DHRS6-like"/>
</dbReference>
<dbReference type="CDD" id="cd05233">
    <property type="entry name" value="SDR_c"/>
    <property type="match status" value="1"/>
</dbReference>
<dbReference type="PRINTS" id="PR00081">
    <property type="entry name" value="GDHRDH"/>
</dbReference>
<evidence type="ECO:0000256" key="3">
    <source>
        <dbReference type="ARBA" id="ARBA00023002"/>
    </source>
</evidence>
<evidence type="ECO:0000256" key="2">
    <source>
        <dbReference type="ARBA" id="ARBA00022857"/>
    </source>
</evidence>
<protein>
    <submittedName>
        <fullName evidence="4">Putative NADP(+)-dependent dehydrogenase</fullName>
    </submittedName>
</protein>
<proteinExistence type="inferred from homology"/>
<dbReference type="OrthoDB" id="1933717at2759"/>
<evidence type="ECO:0000313" key="4">
    <source>
        <dbReference type="EMBL" id="PYI01927.1"/>
    </source>
</evidence>
<accession>A0A319DVY4</accession>
<comment type="similarity">
    <text evidence="1">Belongs to the short-chain dehydrogenases/reductases (SDR) family.</text>
</comment>
<keyword evidence="2" id="KW-0521">NADP</keyword>
<dbReference type="Gene3D" id="3.40.50.720">
    <property type="entry name" value="NAD(P)-binding Rossmann-like Domain"/>
    <property type="match status" value="1"/>
</dbReference>
<reference evidence="4 5" key="1">
    <citation type="submission" date="2018-02" db="EMBL/GenBank/DDBJ databases">
        <title>The genomes of Aspergillus section Nigri reveals drivers in fungal speciation.</title>
        <authorList>
            <consortium name="DOE Joint Genome Institute"/>
            <person name="Vesth T.C."/>
            <person name="Nybo J."/>
            <person name="Theobald S."/>
            <person name="Brandl J."/>
            <person name="Frisvad J.C."/>
            <person name="Nielsen K.F."/>
            <person name="Lyhne E.K."/>
            <person name="Kogle M.E."/>
            <person name="Kuo A."/>
            <person name="Riley R."/>
            <person name="Clum A."/>
            <person name="Nolan M."/>
            <person name="Lipzen A."/>
            <person name="Salamov A."/>
            <person name="Henrissat B."/>
            <person name="Wiebenga A."/>
            <person name="De vries R.P."/>
            <person name="Grigoriev I.V."/>
            <person name="Mortensen U.H."/>
            <person name="Andersen M.R."/>
            <person name="Baker S.E."/>
        </authorList>
    </citation>
    <scope>NUCLEOTIDE SEQUENCE [LARGE SCALE GENOMIC DNA]</scope>
    <source>
        <strain evidence="4 5">CBS 121057</strain>
    </source>
</reference>